<evidence type="ECO:0000313" key="5">
    <source>
        <dbReference type="Proteomes" id="UP000235965"/>
    </source>
</evidence>
<proteinExistence type="predicted"/>
<feature type="region of interest" description="Disordered" evidence="1">
    <location>
        <begin position="1"/>
        <end position="62"/>
    </location>
</feature>
<dbReference type="AlphaFoldDB" id="A0A2J7QSA8"/>
<feature type="compositionally biased region" description="Low complexity" evidence="1">
    <location>
        <begin position="699"/>
        <end position="713"/>
    </location>
</feature>
<organism evidence="4 5">
    <name type="scientific">Cryptotermes secundus</name>
    <dbReference type="NCBI Taxonomy" id="105785"/>
    <lineage>
        <taxon>Eukaryota</taxon>
        <taxon>Metazoa</taxon>
        <taxon>Ecdysozoa</taxon>
        <taxon>Arthropoda</taxon>
        <taxon>Hexapoda</taxon>
        <taxon>Insecta</taxon>
        <taxon>Pterygota</taxon>
        <taxon>Neoptera</taxon>
        <taxon>Polyneoptera</taxon>
        <taxon>Dictyoptera</taxon>
        <taxon>Blattodea</taxon>
        <taxon>Blattoidea</taxon>
        <taxon>Termitoidae</taxon>
        <taxon>Kalotermitidae</taxon>
        <taxon>Cryptotermitinae</taxon>
        <taxon>Cryptotermes</taxon>
    </lineage>
</organism>
<dbReference type="Gene3D" id="3.40.50.1820">
    <property type="entry name" value="alpha/beta hydrolase"/>
    <property type="match status" value="1"/>
</dbReference>
<dbReference type="OrthoDB" id="6415022at2759"/>
<dbReference type="SUPFAM" id="SSF53474">
    <property type="entry name" value="alpha/beta-Hydrolases"/>
    <property type="match status" value="1"/>
</dbReference>
<sequence>MSEPQKGKDSLMKLLLSTVPGSTTMPSVPIPSPASSVAGHLSGTPNSSNLPSPVSESGEDSCTKLSSYLHQLAGQSERELNVVLMDHSYSKPWNWRPENTYAKPTKTLFVQPCAALAQTSLSSIEEEVDVDEDVAVPVPPYDMSKVRPLMQECETHVNFVRREEDVDADEWEERVSRVNWTPVQNRLFNKMVRLLQADRLARLAQAGNWNEPVLRRITVDKTVRRIRQMLASVGWDIRLTQWLHATLIENLSRQYLAAYLDVLQSLKAKVPTLVDKMIAVSTLASKTGPASAENLNNLLKRPWDPAAGSLSQHKPRKLPGNPILVIAPSSPSTGSVQTTRAQQWFAHLSTLGQVITVIMPTGAGTSRMTMTNCLDQMIAATRSKISELKTDFPGRPVILIGWNTGGAIACQVALLEQVTAVVCLGFPVFTVEGNRGEPNDTLLDLHCPVLFVIGQNASTARQEVVEDIRERMRVETGLVVVGSADDQLRVGKTKKLMEGVTQSMIDRCILDEVGDFLGSILMHPYQPPTRAPHIFTPTSQSMPTTGQTGAGKVERKGKHLSSNSLDSEPSSPAAKRSRPGTPLNGNSTTISASAAIAAASAAITPTKSSLTTLPTLVSVAGASVSPVQVPRRKSRMTSAQKMLLNSVKLPGSQDSKWVGQVRQGVHSPSQVGSAPGGITVNIGSLASLAPIGPIRLAPSSTSASATTSTSVHTASEEGREHTERARSTSLTIHGTLISSGNTNTSTSLPSTATVSAPISRSIVTPAVTSSVGRGLTSSTATVLQLQGKQLLGGRTVSRTAGGGALTTLSSLLQGGAGTRIVTSSASSVLLAPSADTHQLKVLGNEDNLQTLVSNGSQVVASTRVLSSMGRTLDLSKLTVLTSGTGAGGKSIVGAASGGNVVMLAESPHTTSSSSLLVPLSGVSPSPITLLPFGTTTSTRTTSDGNSAGQCLTVVSKMSASSPSRQTFTQHQMKMTGPKLTTYTVPSGHLKRPDSSVAASKPPKIGRMLDAPSPATLEEEEDDALTPAKILELPIIFAKDDDSLFTGNKAEPEVLSTPIVVPIDASAAEGGASSVLTTGDTISFPLEDDVTDQMSSFIKPAAAAVSAQNLVLIKSGNSREKVNALGGRPVLQKTQRILHTIGKKPITNQSAGLKYTKIILTNRHPSLKVGGQESDNDSELSVVRNKMEGIELEATTDVTKQSSVRLDITGMEDIDIGH</sequence>
<feature type="compositionally biased region" description="Polar residues" evidence="1">
    <location>
        <begin position="536"/>
        <end position="547"/>
    </location>
</feature>
<dbReference type="InParanoid" id="A0A2J7QSA8"/>
<dbReference type="InterPro" id="IPR026555">
    <property type="entry name" value="NSL3/Tex30"/>
</dbReference>
<comment type="caution">
    <text evidence="4">The sequence shown here is derived from an EMBL/GenBank/DDBJ whole genome shotgun (WGS) entry which is preliminary data.</text>
</comment>
<dbReference type="Proteomes" id="UP000235965">
    <property type="component" value="Unassembled WGS sequence"/>
</dbReference>
<name>A0A2J7QSA8_9NEOP</name>
<feature type="region of interest" description="Disordered" evidence="1">
    <location>
        <begin position="698"/>
        <end position="728"/>
    </location>
</feature>
<dbReference type="PANTHER" id="PTHR13136">
    <property type="entry name" value="TESTIS DEVELOPMENT PROTEIN PRTD"/>
    <property type="match status" value="1"/>
</dbReference>
<feature type="domain" description="KANSL3 helical" evidence="3">
    <location>
        <begin position="183"/>
        <end position="279"/>
    </location>
</feature>
<accession>A0A2J7QSA8</accession>
<dbReference type="GO" id="GO:0045944">
    <property type="term" value="P:positive regulation of transcription by RNA polymerase II"/>
    <property type="evidence" value="ECO:0007669"/>
    <property type="project" value="TreeGrafter"/>
</dbReference>
<feature type="region of interest" description="Disordered" evidence="1">
    <location>
        <begin position="528"/>
        <end position="587"/>
    </location>
</feature>
<dbReference type="InterPro" id="IPR029058">
    <property type="entry name" value="AB_hydrolase_fold"/>
</dbReference>
<protein>
    <recommendedName>
        <fullName evidence="6">KAT8 regulatory NSL complex subunit 3</fullName>
    </recommendedName>
</protein>
<evidence type="ECO:0008006" key="6">
    <source>
        <dbReference type="Google" id="ProtNLM"/>
    </source>
</evidence>
<feature type="compositionally biased region" description="Basic and acidic residues" evidence="1">
    <location>
        <begin position="714"/>
        <end position="726"/>
    </location>
</feature>
<dbReference type="EMBL" id="NEVH01011876">
    <property type="protein sequence ID" value="PNF31474.1"/>
    <property type="molecule type" value="Genomic_DNA"/>
</dbReference>
<dbReference type="InterPro" id="IPR056519">
    <property type="entry name" value="KANSL3_1st"/>
</dbReference>
<feature type="domain" description="KANL3/Tex30 alpha/beta hydrolase-like" evidence="2">
    <location>
        <begin position="372"/>
        <end position="494"/>
    </location>
</feature>
<evidence type="ECO:0000313" key="4">
    <source>
        <dbReference type="EMBL" id="PNF31474.1"/>
    </source>
</evidence>
<keyword evidence="5" id="KW-1185">Reference proteome</keyword>
<feature type="compositionally biased region" description="Low complexity" evidence="1">
    <location>
        <begin position="560"/>
        <end position="572"/>
    </location>
</feature>
<feature type="compositionally biased region" description="Basic and acidic residues" evidence="1">
    <location>
        <begin position="1"/>
        <end position="11"/>
    </location>
</feature>
<evidence type="ECO:0000259" key="2">
    <source>
        <dbReference type="Pfam" id="PF20408"/>
    </source>
</evidence>
<dbReference type="Pfam" id="PF23154">
    <property type="entry name" value="KANSL3_1st"/>
    <property type="match status" value="1"/>
</dbReference>
<dbReference type="Pfam" id="PF20408">
    <property type="entry name" value="Abhydrolase_11"/>
    <property type="match status" value="1"/>
</dbReference>
<evidence type="ECO:0000256" key="1">
    <source>
        <dbReference type="SAM" id="MobiDB-lite"/>
    </source>
</evidence>
<dbReference type="STRING" id="105785.A0A2J7QSA8"/>
<reference evidence="4 5" key="1">
    <citation type="submission" date="2017-12" db="EMBL/GenBank/DDBJ databases">
        <title>Hemimetabolous genomes reveal molecular basis of termite eusociality.</title>
        <authorList>
            <person name="Harrison M.C."/>
            <person name="Jongepier E."/>
            <person name="Robertson H.M."/>
            <person name="Arning N."/>
            <person name="Bitard-Feildel T."/>
            <person name="Chao H."/>
            <person name="Childers C.P."/>
            <person name="Dinh H."/>
            <person name="Doddapaneni H."/>
            <person name="Dugan S."/>
            <person name="Gowin J."/>
            <person name="Greiner C."/>
            <person name="Han Y."/>
            <person name="Hu H."/>
            <person name="Hughes D.S.T."/>
            <person name="Huylmans A.-K."/>
            <person name="Kemena C."/>
            <person name="Kremer L.P.M."/>
            <person name="Lee S.L."/>
            <person name="Lopez-Ezquerra A."/>
            <person name="Mallet L."/>
            <person name="Monroy-Kuhn J.M."/>
            <person name="Moser A."/>
            <person name="Murali S.C."/>
            <person name="Muzny D.M."/>
            <person name="Otani S."/>
            <person name="Piulachs M.-D."/>
            <person name="Poelchau M."/>
            <person name="Qu J."/>
            <person name="Schaub F."/>
            <person name="Wada-Katsumata A."/>
            <person name="Worley K.C."/>
            <person name="Xie Q."/>
            <person name="Ylla G."/>
            <person name="Poulsen M."/>
            <person name="Gibbs R.A."/>
            <person name="Schal C."/>
            <person name="Richards S."/>
            <person name="Belles X."/>
            <person name="Korb J."/>
            <person name="Bornberg-Bauer E."/>
        </authorList>
    </citation>
    <scope>NUCLEOTIDE SEQUENCE [LARGE SCALE GENOMIC DNA]</scope>
    <source>
        <tissue evidence="4">Whole body</tissue>
    </source>
</reference>
<feature type="region of interest" description="Disordered" evidence="1">
    <location>
        <begin position="985"/>
        <end position="1022"/>
    </location>
</feature>
<feature type="compositionally biased region" description="Polar residues" evidence="1">
    <location>
        <begin position="43"/>
        <end position="55"/>
    </location>
</feature>
<dbReference type="InterPro" id="IPR046879">
    <property type="entry name" value="KANL3/Tex30_Abhydrolase"/>
</dbReference>
<gene>
    <name evidence="4" type="ORF">B7P43_G00759</name>
</gene>
<evidence type="ECO:0000259" key="3">
    <source>
        <dbReference type="Pfam" id="PF23154"/>
    </source>
</evidence>
<dbReference type="PANTHER" id="PTHR13136:SF16">
    <property type="entry name" value="KAT8 REGULATORY NSL COMPLEX SUBUNIT 3"/>
    <property type="match status" value="1"/>
</dbReference>
<dbReference type="GO" id="GO:0044545">
    <property type="term" value="C:NSL complex"/>
    <property type="evidence" value="ECO:0007669"/>
    <property type="project" value="TreeGrafter"/>
</dbReference>